<dbReference type="InterPro" id="IPR023298">
    <property type="entry name" value="ATPase_P-typ_TM_dom_sf"/>
</dbReference>
<dbReference type="GO" id="GO:0005524">
    <property type="term" value="F:ATP binding"/>
    <property type="evidence" value="ECO:0007669"/>
    <property type="project" value="InterPro"/>
</dbReference>
<dbReference type="GO" id="GO:0016887">
    <property type="term" value="F:ATP hydrolysis activity"/>
    <property type="evidence" value="ECO:0007669"/>
    <property type="project" value="InterPro"/>
</dbReference>
<dbReference type="InterPro" id="IPR023214">
    <property type="entry name" value="HAD_sf"/>
</dbReference>
<dbReference type="PRINTS" id="PR00119">
    <property type="entry name" value="CATATPASE"/>
</dbReference>
<keyword evidence="4" id="KW-0460">Magnesium</keyword>
<dbReference type="InterPro" id="IPR001757">
    <property type="entry name" value="P_typ_ATPase"/>
</dbReference>
<dbReference type="OrthoDB" id="377733at2759"/>
<dbReference type="Proteomes" id="UP000268093">
    <property type="component" value="Unassembled WGS sequence"/>
</dbReference>
<keyword evidence="2 7" id="KW-0812">Transmembrane</keyword>
<dbReference type="Gene3D" id="3.40.50.1000">
    <property type="entry name" value="HAD superfamily/HAD-like"/>
    <property type="match status" value="2"/>
</dbReference>
<keyword evidence="6 7" id="KW-0472">Membrane</keyword>
<dbReference type="NCBIfam" id="TIGR01494">
    <property type="entry name" value="ATPase_P-type"/>
    <property type="match status" value="1"/>
</dbReference>
<comment type="subcellular location">
    <subcellularLocation>
        <location evidence="1">Membrane</location>
        <topology evidence="1">Multi-pass membrane protein</topology>
    </subcellularLocation>
</comment>
<gene>
    <name evidence="9" type="ORF">BC936DRAFT_142108</name>
</gene>
<dbReference type="GO" id="GO:0046872">
    <property type="term" value="F:metal ion binding"/>
    <property type="evidence" value="ECO:0007669"/>
    <property type="project" value="UniProtKB-KW"/>
</dbReference>
<dbReference type="PANTHER" id="PTHR24092:SF5">
    <property type="entry name" value="PHOSPHOLIPID-TRANSPORTING ATPASE"/>
    <property type="match status" value="1"/>
</dbReference>
<dbReference type="GO" id="GO:0005768">
    <property type="term" value="C:endosome"/>
    <property type="evidence" value="ECO:0007669"/>
    <property type="project" value="TreeGrafter"/>
</dbReference>
<feature type="transmembrane region" description="Helical" evidence="7">
    <location>
        <begin position="354"/>
        <end position="375"/>
    </location>
</feature>
<dbReference type="InterPro" id="IPR036412">
    <property type="entry name" value="HAD-like_sf"/>
</dbReference>
<dbReference type="AlphaFoldDB" id="A0A433DFG0"/>
<sequence>MAREGLRTLVVARKRLSEEAYQDFKDRYHEAETSIQDRNALKEQVVSEILEKELELLGLTGVEDKLQDGVKTTLELLRNAGLKIWMLTGDKIETATCIAVSSKLVSRNQNIHTIAKLKSSMGAIDEIDNLRSKNDCCLVIDGESLQKRVLSIGDGGNDVSMIQAADVGVGIVGKEGMQASLAADFSITQFSHLTTLLLWHGRNSYKRSAMLAQFVIHRGLIISVMQAVFSAFFYLAPIALYQGMLMVGYATLYTMAPVFSLVLDQDVNEDIALLYPELYKDLTKVRHLDLAVDHYHTAPSSRGYLLASIKVLIVDFNSRTHPNVHCAHAVINVNCIYIGGAIMILSILLFEDEFIHIVSISFTALIFNELLMVALEVNTCNWLMLHACFDLVWQASNNGNLRDCHRNHLHRVYGILAYIFRPHFYFDVDIRLEGSRDYGCEQFPIIHCQNFEAQI</sequence>
<dbReference type="Pfam" id="PF16212">
    <property type="entry name" value="PhoLip_ATPase_C"/>
    <property type="match status" value="1"/>
</dbReference>
<feature type="domain" description="P-type ATPase C-terminal" evidence="8">
    <location>
        <begin position="181"/>
        <end position="286"/>
    </location>
</feature>
<comment type="caution">
    <text evidence="9">The sequence shown here is derived from an EMBL/GenBank/DDBJ whole genome shotgun (WGS) entry which is preliminary data.</text>
</comment>
<dbReference type="SUPFAM" id="SSF81665">
    <property type="entry name" value="Calcium ATPase, transmembrane domain M"/>
    <property type="match status" value="1"/>
</dbReference>
<dbReference type="GO" id="GO:0006890">
    <property type="term" value="P:retrograde vesicle-mediated transport, Golgi to endoplasmic reticulum"/>
    <property type="evidence" value="ECO:0007669"/>
    <property type="project" value="TreeGrafter"/>
</dbReference>
<dbReference type="GO" id="GO:0140326">
    <property type="term" value="F:ATPase-coupled intramembrane lipid transporter activity"/>
    <property type="evidence" value="ECO:0007669"/>
    <property type="project" value="TreeGrafter"/>
</dbReference>
<evidence type="ECO:0000256" key="1">
    <source>
        <dbReference type="ARBA" id="ARBA00004141"/>
    </source>
</evidence>
<reference evidence="9 10" key="1">
    <citation type="journal article" date="2018" name="New Phytol.">
        <title>Phylogenomics of Endogonaceae and evolution of mycorrhizas within Mucoromycota.</title>
        <authorList>
            <person name="Chang Y."/>
            <person name="Desiro A."/>
            <person name="Na H."/>
            <person name="Sandor L."/>
            <person name="Lipzen A."/>
            <person name="Clum A."/>
            <person name="Barry K."/>
            <person name="Grigoriev I.V."/>
            <person name="Martin F.M."/>
            <person name="Stajich J.E."/>
            <person name="Smith M.E."/>
            <person name="Bonito G."/>
            <person name="Spatafora J.W."/>
        </authorList>
    </citation>
    <scope>NUCLEOTIDE SEQUENCE [LARGE SCALE GENOMIC DNA]</scope>
    <source>
        <strain evidence="9 10">GMNB39</strain>
    </source>
</reference>
<protein>
    <submittedName>
        <fullName evidence="9">HAD-like domain-containing protein</fullName>
    </submittedName>
</protein>
<evidence type="ECO:0000256" key="2">
    <source>
        <dbReference type="ARBA" id="ARBA00022692"/>
    </source>
</evidence>
<dbReference type="GO" id="GO:0045332">
    <property type="term" value="P:phospholipid translocation"/>
    <property type="evidence" value="ECO:0007669"/>
    <property type="project" value="TreeGrafter"/>
</dbReference>
<dbReference type="EMBL" id="RBNI01002160">
    <property type="protein sequence ID" value="RUP49591.1"/>
    <property type="molecule type" value="Genomic_DNA"/>
</dbReference>
<evidence type="ECO:0000259" key="8">
    <source>
        <dbReference type="Pfam" id="PF16212"/>
    </source>
</evidence>
<evidence type="ECO:0000313" key="9">
    <source>
        <dbReference type="EMBL" id="RUP49591.1"/>
    </source>
</evidence>
<dbReference type="PANTHER" id="PTHR24092">
    <property type="entry name" value="PROBABLE PHOSPHOLIPID-TRANSPORTING ATPASE"/>
    <property type="match status" value="1"/>
</dbReference>
<evidence type="ECO:0000256" key="5">
    <source>
        <dbReference type="ARBA" id="ARBA00022989"/>
    </source>
</evidence>
<evidence type="ECO:0000313" key="10">
    <source>
        <dbReference type="Proteomes" id="UP000268093"/>
    </source>
</evidence>
<feature type="transmembrane region" description="Helical" evidence="7">
    <location>
        <begin position="329"/>
        <end position="348"/>
    </location>
</feature>
<evidence type="ECO:0000256" key="7">
    <source>
        <dbReference type="SAM" id="Phobius"/>
    </source>
</evidence>
<evidence type="ECO:0000256" key="4">
    <source>
        <dbReference type="ARBA" id="ARBA00022842"/>
    </source>
</evidence>
<dbReference type="InterPro" id="IPR032630">
    <property type="entry name" value="P_typ_ATPase_c"/>
</dbReference>
<dbReference type="SUPFAM" id="SSF56784">
    <property type="entry name" value="HAD-like"/>
    <property type="match status" value="1"/>
</dbReference>
<dbReference type="GO" id="GO:0005802">
    <property type="term" value="C:trans-Golgi network"/>
    <property type="evidence" value="ECO:0007669"/>
    <property type="project" value="TreeGrafter"/>
</dbReference>
<evidence type="ECO:0000256" key="6">
    <source>
        <dbReference type="ARBA" id="ARBA00023136"/>
    </source>
</evidence>
<keyword evidence="3" id="KW-0479">Metal-binding</keyword>
<accession>A0A433DFG0</accession>
<feature type="transmembrane region" description="Helical" evidence="7">
    <location>
        <begin position="215"/>
        <end position="235"/>
    </location>
</feature>
<keyword evidence="5 7" id="KW-1133">Transmembrane helix</keyword>
<feature type="transmembrane region" description="Helical" evidence="7">
    <location>
        <begin position="241"/>
        <end position="263"/>
    </location>
</feature>
<organism evidence="9 10">
    <name type="scientific">Jimgerdemannia flammicorona</name>
    <dbReference type="NCBI Taxonomy" id="994334"/>
    <lineage>
        <taxon>Eukaryota</taxon>
        <taxon>Fungi</taxon>
        <taxon>Fungi incertae sedis</taxon>
        <taxon>Mucoromycota</taxon>
        <taxon>Mucoromycotina</taxon>
        <taxon>Endogonomycetes</taxon>
        <taxon>Endogonales</taxon>
        <taxon>Endogonaceae</taxon>
        <taxon>Jimgerdemannia</taxon>
    </lineage>
</organism>
<dbReference type="Pfam" id="PF00702">
    <property type="entry name" value="Hydrolase"/>
    <property type="match status" value="1"/>
</dbReference>
<name>A0A433DFG0_9FUNG</name>
<proteinExistence type="predicted"/>
<dbReference type="GO" id="GO:0005886">
    <property type="term" value="C:plasma membrane"/>
    <property type="evidence" value="ECO:0007669"/>
    <property type="project" value="TreeGrafter"/>
</dbReference>
<dbReference type="GO" id="GO:0006897">
    <property type="term" value="P:endocytosis"/>
    <property type="evidence" value="ECO:0007669"/>
    <property type="project" value="TreeGrafter"/>
</dbReference>
<evidence type="ECO:0000256" key="3">
    <source>
        <dbReference type="ARBA" id="ARBA00022723"/>
    </source>
</evidence>
<keyword evidence="10" id="KW-1185">Reference proteome</keyword>